<protein>
    <submittedName>
        <fullName evidence="3">PRD domain-containing protein</fullName>
    </submittedName>
</protein>
<dbReference type="AlphaFoldDB" id="A0A0N4Y0S1"/>
<reference evidence="1 2" key="2">
    <citation type="submission" date="2018-11" db="EMBL/GenBank/DDBJ databases">
        <authorList>
            <consortium name="Pathogen Informatics"/>
        </authorList>
    </citation>
    <scope>NUCLEOTIDE SEQUENCE [LARGE SCALE GENOMIC DNA]</scope>
</reference>
<dbReference type="WBParaSite" id="NBR_0000916101-mRNA-1">
    <property type="protein sequence ID" value="NBR_0000916101-mRNA-1"/>
    <property type="gene ID" value="NBR_0000916101"/>
</dbReference>
<name>A0A0N4Y0S1_NIPBR</name>
<dbReference type="Proteomes" id="UP000271162">
    <property type="component" value="Unassembled WGS sequence"/>
</dbReference>
<accession>A0A0N4Y0S1</accession>
<dbReference type="EMBL" id="UYSL01020101">
    <property type="protein sequence ID" value="VDL72751.1"/>
    <property type="molecule type" value="Genomic_DNA"/>
</dbReference>
<evidence type="ECO:0000313" key="2">
    <source>
        <dbReference type="Proteomes" id="UP000271162"/>
    </source>
</evidence>
<evidence type="ECO:0000313" key="3">
    <source>
        <dbReference type="WBParaSite" id="NBR_0000916101-mRNA-1"/>
    </source>
</evidence>
<reference evidence="3" key="1">
    <citation type="submission" date="2017-02" db="UniProtKB">
        <authorList>
            <consortium name="WormBaseParasite"/>
        </authorList>
    </citation>
    <scope>IDENTIFICATION</scope>
</reference>
<proteinExistence type="predicted"/>
<organism evidence="3">
    <name type="scientific">Nippostrongylus brasiliensis</name>
    <name type="common">Rat hookworm</name>
    <dbReference type="NCBI Taxonomy" id="27835"/>
    <lineage>
        <taxon>Eukaryota</taxon>
        <taxon>Metazoa</taxon>
        <taxon>Ecdysozoa</taxon>
        <taxon>Nematoda</taxon>
        <taxon>Chromadorea</taxon>
        <taxon>Rhabditida</taxon>
        <taxon>Rhabditina</taxon>
        <taxon>Rhabditomorpha</taxon>
        <taxon>Strongyloidea</taxon>
        <taxon>Heligmosomidae</taxon>
        <taxon>Nippostrongylus</taxon>
    </lineage>
</organism>
<gene>
    <name evidence="1" type="ORF">NBR_LOCUS9162</name>
</gene>
<evidence type="ECO:0000313" key="1">
    <source>
        <dbReference type="EMBL" id="VDL72751.1"/>
    </source>
</evidence>
<keyword evidence="2" id="KW-1185">Reference proteome</keyword>
<sequence length="78" mass="8792">MGGRKNGSVHQKIKETVAQLEKKNLTEVEVYLLLHLVYLAQDVLEGRKSEDFASKIIEEAFQTSGRGLCAKFPRLDSE</sequence>